<comment type="caution">
    <text evidence="1">The sequence shown here is derived from an EMBL/GenBank/DDBJ whole genome shotgun (WGS) entry which is preliminary data.</text>
</comment>
<keyword evidence="2" id="KW-1185">Reference proteome</keyword>
<sequence length="190" mass="22262">MEYYILAQDERITEFEEPAGIAKSVDQRMLRNEEGRAQLEHTILQFYTQGKGEYIDFIDRPIPLVSDALKAIFERYQPNVYYKLVVLADVKAMKQSLYWIAVPETVNGLSEESEWNRNDTLKRPMLEPNRLGHYKIFRIAERLEDFIVVDLDVAESILRYGLKGITLKKIDVRGMYNELQLCGRRRLPSV</sequence>
<dbReference type="Proteomes" id="UP001575622">
    <property type="component" value="Unassembled WGS sequence"/>
</dbReference>
<name>A0ABV4UU40_9BACL</name>
<evidence type="ECO:0000313" key="2">
    <source>
        <dbReference type="Proteomes" id="UP001575622"/>
    </source>
</evidence>
<accession>A0ABV4UU40</accession>
<dbReference type="RefSeq" id="WP_373948803.1">
    <property type="nucleotide sequence ID" value="NZ_JBHDLN010000002.1"/>
</dbReference>
<evidence type="ECO:0000313" key="1">
    <source>
        <dbReference type="EMBL" id="MFB0841354.1"/>
    </source>
</evidence>
<dbReference type="EMBL" id="JBHDLN010000002">
    <property type="protein sequence ID" value="MFB0841354.1"/>
    <property type="molecule type" value="Genomic_DNA"/>
</dbReference>
<gene>
    <name evidence="1" type="ORF">ACEU3E_04175</name>
</gene>
<reference evidence="1 2" key="1">
    <citation type="submission" date="2024-09" db="EMBL/GenBank/DDBJ databases">
        <authorList>
            <person name="Makale K.P.P."/>
            <person name="Makhzoum A."/>
            <person name="Rantong G."/>
            <person name="Rahube T.O."/>
        </authorList>
    </citation>
    <scope>NUCLEOTIDE SEQUENCE [LARGE SCALE GENOMIC DNA]</scope>
    <source>
        <strain evidence="1 2">KM_D13</strain>
    </source>
</reference>
<protein>
    <submittedName>
        <fullName evidence="1">Imm11 family protein</fullName>
    </submittedName>
</protein>
<organism evidence="1 2">
    <name type="scientific">Paenibacillus oleatilyticus</name>
    <dbReference type="NCBI Taxonomy" id="2594886"/>
    <lineage>
        <taxon>Bacteria</taxon>
        <taxon>Bacillati</taxon>
        <taxon>Bacillota</taxon>
        <taxon>Bacilli</taxon>
        <taxon>Bacillales</taxon>
        <taxon>Paenibacillaceae</taxon>
        <taxon>Paenibacillus</taxon>
    </lineage>
</organism>
<proteinExistence type="predicted"/>